<keyword evidence="13" id="KW-0460">Magnesium</keyword>
<feature type="region of interest" description="Disordered" evidence="19">
    <location>
        <begin position="428"/>
        <end position="612"/>
    </location>
</feature>
<feature type="compositionally biased region" description="Polar residues" evidence="19">
    <location>
        <begin position="554"/>
        <end position="573"/>
    </location>
</feature>
<evidence type="ECO:0000256" key="11">
    <source>
        <dbReference type="ARBA" id="ARBA00022771"/>
    </source>
</evidence>
<dbReference type="GO" id="GO:0003887">
    <property type="term" value="F:DNA-directed DNA polymerase activity"/>
    <property type="evidence" value="ECO:0007669"/>
    <property type="project" value="UniProtKB-EC"/>
</dbReference>
<dbReference type="Gene3D" id="3.30.1490.100">
    <property type="entry name" value="DNA polymerase, Y-family, little finger domain"/>
    <property type="match status" value="1"/>
</dbReference>
<dbReference type="GO" id="GO:0005634">
    <property type="term" value="C:nucleus"/>
    <property type="evidence" value="ECO:0007669"/>
    <property type="project" value="UniProtKB-SubCell"/>
</dbReference>
<dbReference type="AlphaFoldDB" id="A0A6F9DPT6"/>
<dbReference type="PANTHER" id="PTHR45873">
    <property type="entry name" value="DNA POLYMERASE ETA"/>
    <property type="match status" value="1"/>
</dbReference>
<keyword evidence="8" id="KW-0548">Nucleotidyltransferase</keyword>
<feature type="compositionally biased region" description="Polar residues" evidence="19">
    <location>
        <begin position="432"/>
        <end position="473"/>
    </location>
</feature>
<sequence>MAADDRIVVLIDMDCFYVQVEQRRQPSVRGKPSAVVQYNKWKGGGIIAVSYEARAKGVTRQMRGDDAKQKCPEIVLLQVPTANGKADLTRYRDAGAEVISVLLQFGGTVERASIDEAYIDLTNVVNEKFNSITSSKDFLPDVEELKNTHVVGFPKEFNSENQDSRLIGLKQYLSTSCNNKHVARLSFAASIVENMRQAIWQQTSFRCSAGISHNKMLSKLACGINKPNKQTILPMDGVPELFQKVKIGKIRNLGGKLGASLAMNFKVDFIGQVADISSENLVNTFGAKTGSWLSEVCHGIDHEPVKERHIAQSVGCSKNFTGSDALDTRAKVKHWVQCLITELVERLNKDKFKNNRVAYGLTLHVGHSRRRAVSRSCRIEKYEADHVTACCLATLELLNDAKRDTGAWTPPITMLGISSKSFKSISGDGSKNVASMLSTQSRQKSPTKPSSVQTATEDSGPTENQVNNNSIDSFIQKASAPTLKTQDTPSSNSAQYTKNIDTTSQPSHTSSPKKSLNVGTKTSPLLKTQTKSSFFSRLKSSSTERKTPEPNIAKGNNMNSLPTNKNTLINTASPKKEESTVETLKQDIAKDANNDKPLHNDPDSTTCENNAPKNSVLGFSYAMSDIDREVFDSLPLHLQQEIQSSARRTSPGSSNRYSSTTTSNRKRPPNSPNKQNSISKFLRPSSVNFAARESKKAKDQNKPEEKNKKKRPQNVKKNAHTVYDATSVPLGFFRARSQTSAAIRNALQESHNQGTGKISKVIPAKKSTSVKKSIWNSTVANAGPCYKCDECCCMVPISEVSSHSEFHEKRNRENAQSAPQES</sequence>
<feature type="compositionally biased region" description="Polar residues" evidence="19">
    <location>
        <begin position="482"/>
        <end position="530"/>
    </location>
</feature>
<evidence type="ECO:0000256" key="15">
    <source>
        <dbReference type="ARBA" id="ARBA00023204"/>
    </source>
</evidence>
<keyword evidence="6" id="KW-0237">DNA synthesis</keyword>
<comment type="similarity">
    <text evidence="4">Belongs to the DNA polymerase type-Y family.</text>
</comment>
<name>A0A6F9DPT6_9ASCI</name>
<evidence type="ECO:0000256" key="14">
    <source>
        <dbReference type="ARBA" id="ARBA00022843"/>
    </source>
</evidence>
<dbReference type="InterPro" id="IPR052230">
    <property type="entry name" value="DNA_polymerase_eta"/>
</dbReference>
<dbReference type="InterPro" id="IPR036775">
    <property type="entry name" value="DNA_pol_Y-fam_lit_finger_sf"/>
</dbReference>
<evidence type="ECO:0000256" key="1">
    <source>
        <dbReference type="ARBA" id="ARBA00001936"/>
    </source>
</evidence>
<dbReference type="SUPFAM" id="SSF100879">
    <property type="entry name" value="Lesion bypass DNA polymerase (Y-family), little finger domain"/>
    <property type="match status" value="1"/>
</dbReference>
<evidence type="ECO:0000259" key="20">
    <source>
        <dbReference type="PROSITE" id="PS50173"/>
    </source>
</evidence>
<proteinExistence type="evidence at transcript level"/>
<dbReference type="EMBL" id="LR789146">
    <property type="protein sequence ID" value="CAB3265008.1"/>
    <property type="molecule type" value="mRNA"/>
</dbReference>
<feature type="compositionally biased region" description="Polar residues" evidence="19">
    <location>
        <begin position="603"/>
        <end position="612"/>
    </location>
</feature>
<dbReference type="FunFam" id="3.30.1490.100:FF:000007">
    <property type="entry name" value="DNA polymerase eta"/>
    <property type="match status" value="1"/>
</dbReference>
<dbReference type="GO" id="GO:0042276">
    <property type="term" value="P:error-prone translesion synthesis"/>
    <property type="evidence" value="ECO:0007669"/>
    <property type="project" value="TreeGrafter"/>
</dbReference>
<comment type="subcellular location">
    <subcellularLocation>
        <location evidence="3">Nucleus</location>
    </subcellularLocation>
</comment>
<accession>A0A6F9DPT6</accession>
<reference evidence="21" key="1">
    <citation type="submission" date="2020-04" db="EMBL/GenBank/DDBJ databases">
        <authorList>
            <person name="Neveu A P."/>
        </authorList>
    </citation>
    <scope>NUCLEOTIDE SEQUENCE</scope>
    <source>
        <tissue evidence="21">Whole embryo</tissue>
    </source>
</reference>
<feature type="compositionally biased region" description="Low complexity" evidence="19">
    <location>
        <begin position="531"/>
        <end position="541"/>
    </location>
</feature>
<evidence type="ECO:0000256" key="18">
    <source>
        <dbReference type="ARBA" id="ARBA00049244"/>
    </source>
</evidence>
<dbReference type="InterPro" id="IPR043502">
    <property type="entry name" value="DNA/RNA_pol_sf"/>
</dbReference>
<feature type="compositionally biased region" description="Basic and acidic residues" evidence="19">
    <location>
        <begin position="692"/>
        <end position="707"/>
    </location>
</feature>
<dbReference type="PANTHER" id="PTHR45873:SF1">
    <property type="entry name" value="DNA POLYMERASE ETA"/>
    <property type="match status" value="1"/>
</dbReference>
<comment type="cofactor">
    <cofactor evidence="2">
        <name>Mg(2+)</name>
        <dbReference type="ChEBI" id="CHEBI:18420"/>
    </cofactor>
</comment>
<evidence type="ECO:0000256" key="19">
    <source>
        <dbReference type="SAM" id="MobiDB-lite"/>
    </source>
</evidence>
<feature type="compositionally biased region" description="Polar residues" evidence="19">
    <location>
        <begin position="642"/>
        <end position="652"/>
    </location>
</feature>
<dbReference type="InterPro" id="IPR017961">
    <property type="entry name" value="DNA_pol_Y-fam_little_finger"/>
</dbReference>
<keyword evidence="15" id="KW-0234">DNA repair</keyword>
<feature type="compositionally biased region" description="Basic and acidic residues" evidence="19">
    <location>
        <begin position="802"/>
        <end position="813"/>
    </location>
</feature>
<keyword evidence="16" id="KW-0539">Nucleus</keyword>
<evidence type="ECO:0000256" key="13">
    <source>
        <dbReference type="ARBA" id="ARBA00022842"/>
    </source>
</evidence>
<dbReference type="InterPro" id="IPR043128">
    <property type="entry name" value="Rev_trsase/Diguanyl_cyclase"/>
</dbReference>
<dbReference type="GO" id="GO:0009411">
    <property type="term" value="P:response to UV"/>
    <property type="evidence" value="ECO:0007669"/>
    <property type="project" value="UniProtKB-ARBA"/>
</dbReference>
<keyword evidence="12" id="KW-0862">Zinc</keyword>
<dbReference type="FunFam" id="1.10.150.20:FF:000014">
    <property type="entry name" value="Polymerase (DNA directed), eta"/>
    <property type="match status" value="1"/>
</dbReference>
<dbReference type="Pfam" id="PF11799">
    <property type="entry name" value="IMS_C"/>
    <property type="match status" value="1"/>
</dbReference>
<evidence type="ECO:0000256" key="2">
    <source>
        <dbReference type="ARBA" id="ARBA00001946"/>
    </source>
</evidence>
<evidence type="ECO:0000256" key="12">
    <source>
        <dbReference type="ARBA" id="ARBA00022833"/>
    </source>
</evidence>
<evidence type="ECO:0000256" key="16">
    <source>
        <dbReference type="ARBA" id="ARBA00023242"/>
    </source>
</evidence>
<keyword evidence="14" id="KW-0832">Ubl conjugation</keyword>
<dbReference type="PROSITE" id="PS50173">
    <property type="entry name" value="UMUC"/>
    <property type="match status" value="1"/>
</dbReference>
<feature type="compositionally biased region" description="Basic and acidic residues" evidence="19">
    <location>
        <begin position="574"/>
        <end position="602"/>
    </location>
</feature>
<feature type="domain" description="UmuC" evidence="20">
    <location>
        <begin position="8"/>
        <end position="254"/>
    </location>
</feature>
<keyword evidence="10" id="KW-0227">DNA damage</keyword>
<dbReference type="Gene3D" id="1.10.150.20">
    <property type="entry name" value="5' to 3' exonuclease, C-terminal subdomain"/>
    <property type="match status" value="1"/>
</dbReference>
<evidence type="ECO:0000256" key="17">
    <source>
        <dbReference type="ARBA" id="ARBA00044975"/>
    </source>
</evidence>
<evidence type="ECO:0000256" key="7">
    <source>
        <dbReference type="ARBA" id="ARBA00022679"/>
    </source>
</evidence>
<protein>
    <recommendedName>
        <fullName evidence="17">DNA polymerase eta</fullName>
        <ecNumber evidence="5">2.7.7.7</ecNumber>
    </recommendedName>
</protein>
<evidence type="ECO:0000256" key="10">
    <source>
        <dbReference type="ARBA" id="ARBA00022763"/>
    </source>
</evidence>
<evidence type="ECO:0000256" key="8">
    <source>
        <dbReference type="ARBA" id="ARBA00022695"/>
    </source>
</evidence>
<dbReference type="PIRSF" id="PIRSF036603">
    <property type="entry name" value="DPol_eta"/>
    <property type="match status" value="1"/>
</dbReference>
<gene>
    <name evidence="21" type="primary">Polh</name>
</gene>
<comment type="catalytic activity">
    <reaction evidence="18">
        <text>DNA(n) + a 2'-deoxyribonucleoside 5'-triphosphate = DNA(n+1) + diphosphate</text>
        <dbReference type="Rhea" id="RHEA:22508"/>
        <dbReference type="Rhea" id="RHEA-COMP:17339"/>
        <dbReference type="Rhea" id="RHEA-COMP:17340"/>
        <dbReference type="ChEBI" id="CHEBI:33019"/>
        <dbReference type="ChEBI" id="CHEBI:61560"/>
        <dbReference type="ChEBI" id="CHEBI:173112"/>
        <dbReference type="EC" id="2.7.7.7"/>
    </reaction>
</comment>
<evidence type="ECO:0000256" key="6">
    <source>
        <dbReference type="ARBA" id="ARBA00022634"/>
    </source>
</evidence>
<evidence type="ECO:0000256" key="5">
    <source>
        <dbReference type="ARBA" id="ARBA00012417"/>
    </source>
</evidence>
<evidence type="ECO:0000256" key="9">
    <source>
        <dbReference type="ARBA" id="ARBA00022723"/>
    </source>
</evidence>
<dbReference type="EC" id="2.7.7.7" evidence="5"/>
<evidence type="ECO:0000256" key="3">
    <source>
        <dbReference type="ARBA" id="ARBA00004123"/>
    </source>
</evidence>
<comment type="cofactor">
    <cofactor evidence="1">
        <name>Mn(2+)</name>
        <dbReference type="ChEBI" id="CHEBI:29035"/>
    </cofactor>
</comment>
<feature type="compositionally biased region" description="Low complexity" evidence="19">
    <location>
        <begin position="653"/>
        <end position="663"/>
    </location>
</feature>
<dbReference type="GO" id="GO:0003684">
    <property type="term" value="F:damaged DNA binding"/>
    <property type="evidence" value="ECO:0007669"/>
    <property type="project" value="InterPro"/>
</dbReference>
<dbReference type="Gene3D" id="3.40.1170.60">
    <property type="match status" value="1"/>
</dbReference>
<dbReference type="Pfam" id="PF00817">
    <property type="entry name" value="IMS"/>
    <property type="match status" value="1"/>
</dbReference>
<evidence type="ECO:0000256" key="4">
    <source>
        <dbReference type="ARBA" id="ARBA00010945"/>
    </source>
</evidence>
<dbReference type="GO" id="GO:0005657">
    <property type="term" value="C:replication fork"/>
    <property type="evidence" value="ECO:0007669"/>
    <property type="project" value="TreeGrafter"/>
</dbReference>
<dbReference type="GO" id="GO:0035861">
    <property type="term" value="C:site of double-strand break"/>
    <property type="evidence" value="ECO:0007669"/>
    <property type="project" value="TreeGrafter"/>
</dbReference>
<dbReference type="SUPFAM" id="SSF56672">
    <property type="entry name" value="DNA/RNA polymerases"/>
    <property type="match status" value="1"/>
</dbReference>
<keyword evidence="11" id="KW-0863">Zinc-finger</keyword>
<dbReference type="GO" id="GO:0008270">
    <property type="term" value="F:zinc ion binding"/>
    <property type="evidence" value="ECO:0007669"/>
    <property type="project" value="UniProtKB-KW"/>
</dbReference>
<keyword evidence="9" id="KW-0479">Metal-binding</keyword>
<feature type="compositionally biased region" description="Basic residues" evidence="19">
    <location>
        <begin position="708"/>
        <end position="719"/>
    </location>
</feature>
<dbReference type="FunFam" id="3.40.1170.60:FF:000003">
    <property type="entry name" value="DNA polymerase eta"/>
    <property type="match status" value="1"/>
</dbReference>
<dbReference type="Gene3D" id="3.30.70.270">
    <property type="match status" value="1"/>
</dbReference>
<dbReference type="GO" id="GO:0006281">
    <property type="term" value="P:DNA repair"/>
    <property type="evidence" value="ECO:0007669"/>
    <property type="project" value="UniProtKB-KW"/>
</dbReference>
<evidence type="ECO:0000313" key="21">
    <source>
        <dbReference type="EMBL" id="CAB3265008.1"/>
    </source>
</evidence>
<feature type="region of interest" description="Disordered" evidence="19">
    <location>
        <begin position="642"/>
        <end position="721"/>
    </location>
</feature>
<organism evidence="21">
    <name type="scientific">Phallusia mammillata</name>
    <dbReference type="NCBI Taxonomy" id="59560"/>
    <lineage>
        <taxon>Eukaryota</taxon>
        <taxon>Metazoa</taxon>
        <taxon>Chordata</taxon>
        <taxon>Tunicata</taxon>
        <taxon>Ascidiacea</taxon>
        <taxon>Phlebobranchia</taxon>
        <taxon>Ascidiidae</taxon>
        <taxon>Phallusia</taxon>
    </lineage>
</organism>
<dbReference type="InterPro" id="IPR001126">
    <property type="entry name" value="UmuC"/>
</dbReference>
<dbReference type="Pfam" id="PF21704">
    <property type="entry name" value="POLH-Rev1_HhH"/>
    <property type="match status" value="1"/>
</dbReference>
<keyword evidence="7" id="KW-0808">Transferase</keyword>
<feature type="region of interest" description="Disordered" evidence="19">
    <location>
        <begin position="801"/>
        <end position="822"/>
    </location>
</feature>